<dbReference type="AlphaFoldDB" id="A0A5J4LE85"/>
<accession>A0A5J4LE85</accession>
<comment type="caution">
    <text evidence="2">The sequence shown here is derived from an EMBL/GenBank/DDBJ whole genome shotgun (WGS) entry which is preliminary data.</text>
</comment>
<organism evidence="2 3">
    <name type="scientific">Streptomyces angustmyceticus</name>
    <dbReference type="NCBI Taxonomy" id="285578"/>
    <lineage>
        <taxon>Bacteria</taxon>
        <taxon>Bacillati</taxon>
        <taxon>Actinomycetota</taxon>
        <taxon>Actinomycetes</taxon>
        <taxon>Kitasatosporales</taxon>
        <taxon>Streptomycetaceae</taxon>
        <taxon>Streptomyces</taxon>
    </lineage>
</organism>
<name>A0A5J4LE85_9ACTN</name>
<proteinExistence type="predicted"/>
<dbReference type="EMBL" id="BLAG01000007">
    <property type="protein sequence ID" value="GES30251.1"/>
    <property type="molecule type" value="Genomic_DNA"/>
</dbReference>
<sequence length="66" mass="7144">MGDASVSSEYRCCEIPAESSPWGNTGTHRPKRGSGHEHLIEPHDDVHHTAAKDNFHVPAPTAMPVS</sequence>
<evidence type="ECO:0000313" key="2">
    <source>
        <dbReference type="EMBL" id="GES30251.1"/>
    </source>
</evidence>
<evidence type="ECO:0000313" key="3">
    <source>
        <dbReference type="Proteomes" id="UP000325598"/>
    </source>
</evidence>
<dbReference type="Proteomes" id="UP000325598">
    <property type="component" value="Unassembled WGS sequence"/>
</dbReference>
<gene>
    <name evidence="2" type="ORF">San01_27380</name>
</gene>
<protein>
    <submittedName>
        <fullName evidence="2">Uncharacterized protein</fullName>
    </submittedName>
</protein>
<evidence type="ECO:0000256" key="1">
    <source>
        <dbReference type="SAM" id="MobiDB-lite"/>
    </source>
</evidence>
<keyword evidence="3" id="KW-1185">Reference proteome</keyword>
<reference evidence="2 3" key="1">
    <citation type="submission" date="2019-10" db="EMBL/GenBank/DDBJ databases">
        <title>Whole genome shotgun sequence of Streptomyces angustmyceticus NBRC 3934.</title>
        <authorList>
            <person name="Hosoyama A."/>
            <person name="Ichikawa N."/>
            <person name="Kimura A."/>
            <person name="Kitahashi Y."/>
            <person name="Komaki H."/>
            <person name="Uohara A."/>
        </authorList>
    </citation>
    <scope>NUCLEOTIDE SEQUENCE [LARGE SCALE GENOMIC DNA]</scope>
    <source>
        <strain evidence="2 3">NBRC 3934</strain>
    </source>
</reference>
<feature type="region of interest" description="Disordered" evidence="1">
    <location>
        <begin position="16"/>
        <end position="39"/>
    </location>
</feature>